<keyword evidence="11" id="KW-0998">Cell outer membrane</keyword>
<sequence>MSRRTRIRLAVLAAASLLAACVGPRVKPPIVPADAALLDQQAAREQALGARADWSLRGRLGVSDGRDSGSGSLEWSQRGDAFRFSVHAPVTGKTWTLSGDAGHTTLQGLREQPVEAGDAQSLLQRELGWHVPVAELTHWVRGLRASPDARIAFRADGLPAEIDEGGWKVQYLDYDTSRDPALPTRVFAAQGEYKVRLAIREWNPP</sequence>
<evidence type="ECO:0000256" key="2">
    <source>
        <dbReference type="ARBA" id="ARBA00009696"/>
    </source>
</evidence>
<evidence type="ECO:0000256" key="8">
    <source>
        <dbReference type="ARBA" id="ARBA00023136"/>
    </source>
</evidence>
<reference evidence="15" key="1">
    <citation type="journal article" date="2019" name="Int. J. Syst. Evol. Microbiol.">
        <title>The Global Catalogue of Microorganisms (GCM) 10K type strain sequencing project: providing services to taxonomists for standard genome sequencing and annotation.</title>
        <authorList>
            <consortium name="The Broad Institute Genomics Platform"/>
            <consortium name="The Broad Institute Genome Sequencing Center for Infectious Disease"/>
            <person name="Wu L."/>
            <person name="Ma J."/>
        </authorList>
    </citation>
    <scope>NUCLEOTIDE SEQUENCE [LARGE SCALE GENOMIC DNA]</scope>
    <source>
        <strain evidence="15">CCUG 30340</strain>
    </source>
</reference>
<evidence type="ECO:0000256" key="11">
    <source>
        <dbReference type="ARBA" id="ARBA00023237"/>
    </source>
</evidence>
<keyword evidence="6 13" id="KW-0732">Signal</keyword>
<evidence type="ECO:0000256" key="4">
    <source>
        <dbReference type="ARBA" id="ARBA00016202"/>
    </source>
</evidence>
<dbReference type="Gene3D" id="2.50.20.10">
    <property type="entry name" value="Lipoprotein localisation LolA/LolB/LppX"/>
    <property type="match status" value="1"/>
</dbReference>
<dbReference type="CDD" id="cd16326">
    <property type="entry name" value="LolB"/>
    <property type="match status" value="1"/>
</dbReference>
<gene>
    <name evidence="14" type="primary">lolB</name>
    <name evidence="14" type="ORF">ACFO6Q_19040</name>
</gene>
<feature type="signal peptide" evidence="13">
    <location>
        <begin position="1"/>
        <end position="19"/>
    </location>
</feature>
<dbReference type="InterPro" id="IPR004565">
    <property type="entry name" value="OM_lipoprot_LolB"/>
</dbReference>
<evidence type="ECO:0000256" key="7">
    <source>
        <dbReference type="ARBA" id="ARBA00022927"/>
    </source>
</evidence>
<evidence type="ECO:0000256" key="9">
    <source>
        <dbReference type="ARBA" id="ARBA00023139"/>
    </source>
</evidence>
<comment type="similarity">
    <text evidence="2">Belongs to the LolB family.</text>
</comment>
<dbReference type="Pfam" id="PF03550">
    <property type="entry name" value="LolB"/>
    <property type="match status" value="1"/>
</dbReference>
<evidence type="ECO:0000256" key="1">
    <source>
        <dbReference type="ARBA" id="ARBA00004459"/>
    </source>
</evidence>
<evidence type="ECO:0000256" key="12">
    <source>
        <dbReference type="ARBA" id="ARBA00023288"/>
    </source>
</evidence>
<evidence type="ECO:0000313" key="14">
    <source>
        <dbReference type="EMBL" id="MFC4822425.1"/>
    </source>
</evidence>
<dbReference type="Proteomes" id="UP001595886">
    <property type="component" value="Unassembled WGS sequence"/>
</dbReference>
<evidence type="ECO:0000313" key="15">
    <source>
        <dbReference type="Proteomes" id="UP001595886"/>
    </source>
</evidence>
<feature type="chain" id="PRO_5047460927" description="Outer-membrane lipoprotein LolB" evidence="13">
    <location>
        <begin position="20"/>
        <end position="205"/>
    </location>
</feature>
<organism evidence="14 15">
    <name type="scientific">Dokdonella ginsengisoli</name>
    <dbReference type="NCBI Taxonomy" id="363846"/>
    <lineage>
        <taxon>Bacteria</taxon>
        <taxon>Pseudomonadati</taxon>
        <taxon>Pseudomonadota</taxon>
        <taxon>Gammaproteobacteria</taxon>
        <taxon>Lysobacterales</taxon>
        <taxon>Rhodanobacteraceae</taxon>
        <taxon>Dokdonella</taxon>
    </lineage>
</organism>
<evidence type="ECO:0000256" key="10">
    <source>
        <dbReference type="ARBA" id="ARBA00023186"/>
    </source>
</evidence>
<keyword evidence="15" id="KW-1185">Reference proteome</keyword>
<keyword evidence="5" id="KW-0813">Transport</keyword>
<dbReference type="PROSITE" id="PS51257">
    <property type="entry name" value="PROKAR_LIPOPROTEIN"/>
    <property type="match status" value="1"/>
</dbReference>
<dbReference type="InterPro" id="IPR029046">
    <property type="entry name" value="LolA/LolB/LppX"/>
</dbReference>
<accession>A0ABV9R0S4</accession>
<keyword evidence="7" id="KW-0653">Protein transport</keyword>
<dbReference type="EMBL" id="JBHSHD010000017">
    <property type="protein sequence ID" value="MFC4822425.1"/>
    <property type="molecule type" value="Genomic_DNA"/>
</dbReference>
<evidence type="ECO:0000256" key="3">
    <source>
        <dbReference type="ARBA" id="ARBA00011245"/>
    </source>
</evidence>
<keyword evidence="8" id="KW-0472">Membrane</keyword>
<comment type="subcellular location">
    <subcellularLocation>
        <location evidence="1">Cell outer membrane</location>
        <topology evidence="1">Lipid-anchor</topology>
    </subcellularLocation>
</comment>
<protein>
    <recommendedName>
        <fullName evidence="4">Outer-membrane lipoprotein LolB</fullName>
    </recommendedName>
</protein>
<comment type="subunit">
    <text evidence="3">Monomer.</text>
</comment>
<dbReference type="RefSeq" id="WP_380022720.1">
    <property type="nucleotide sequence ID" value="NZ_JBHSHD010000017.1"/>
</dbReference>
<name>A0ABV9R0S4_9GAMM</name>
<dbReference type="NCBIfam" id="TIGR00548">
    <property type="entry name" value="lolB"/>
    <property type="match status" value="1"/>
</dbReference>
<comment type="caution">
    <text evidence="14">The sequence shown here is derived from an EMBL/GenBank/DDBJ whole genome shotgun (WGS) entry which is preliminary data.</text>
</comment>
<keyword evidence="9" id="KW-0564">Palmitate</keyword>
<evidence type="ECO:0000256" key="6">
    <source>
        <dbReference type="ARBA" id="ARBA00022729"/>
    </source>
</evidence>
<evidence type="ECO:0000256" key="5">
    <source>
        <dbReference type="ARBA" id="ARBA00022448"/>
    </source>
</evidence>
<evidence type="ECO:0000256" key="13">
    <source>
        <dbReference type="SAM" id="SignalP"/>
    </source>
</evidence>
<keyword evidence="12 14" id="KW-0449">Lipoprotein</keyword>
<dbReference type="SUPFAM" id="SSF89392">
    <property type="entry name" value="Prokaryotic lipoproteins and lipoprotein localization factors"/>
    <property type="match status" value="1"/>
</dbReference>
<keyword evidence="10" id="KW-0143">Chaperone</keyword>
<proteinExistence type="inferred from homology"/>